<feature type="compositionally biased region" description="Basic and acidic residues" evidence="4">
    <location>
        <begin position="112"/>
        <end position="190"/>
    </location>
</feature>
<dbReference type="HAMAP" id="MF_00385">
    <property type="entry name" value="Ribosomal_bS16"/>
    <property type="match status" value="1"/>
</dbReference>
<dbReference type="GO" id="GO:0006412">
    <property type="term" value="P:translation"/>
    <property type="evidence" value="ECO:0007669"/>
    <property type="project" value="UniProtKB-UniRule"/>
</dbReference>
<dbReference type="Proteomes" id="UP000033934">
    <property type="component" value="Unassembled WGS sequence"/>
</dbReference>
<protein>
    <recommendedName>
        <fullName evidence="3">Small ribosomal subunit protein bS16</fullName>
    </recommendedName>
</protein>
<accession>A0A0G0PMV8</accession>
<gene>
    <name evidence="3" type="primary">rpsP</name>
    <name evidence="5" type="ORF">UT11_C0002G0010</name>
</gene>
<keyword evidence="1 3" id="KW-0689">Ribosomal protein</keyword>
<reference evidence="5 6" key="1">
    <citation type="journal article" date="2015" name="Nature">
        <title>rRNA introns, odd ribosomes, and small enigmatic genomes across a large radiation of phyla.</title>
        <authorList>
            <person name="Brown C.T."/>
            <person name="Hug L.A."/>
            <person name="Thomas B.C."/>
            <person name="Sharon I."/>
            <person name="Castelle C.J."/>
            <person name="Singh A."/>
            <person name="Wilkins M.J."/>
            <person name="Williams K.H."/>
            <person name="Banfield J.F."/>
        </authorList>
    </citation>
    <scope>NUCLEOTIDE SEQUENCE [LARGE SCALE GENOMIC DNA]</scope>
</reference>
<evidence type="ECO:0000256" key="1">
    <source>
        <dbReference type="ARBA" id="ARBA00022980"/>
    </source>
</evidence>
<dbReference type="GO" id="GO:0005737">
    <property type="term" value="C:cytoplasm"/>
    <property type="evidence" value="ECO:0007669"/>
    <property type="project" value="UniProtKB-ARBA"/>
</dbReference>
<dbReference type="Gene3D" id="3.30.1320.10">
    <property type="match status" value="1"/>
</dbReference>
<evidence type="ECO:0000256" key="2">
    <source>
        <dbReference type="ARBA" id="ARBA00023274"/>
    </source>
</evidence>
<dbReference type="EMBL" id="LBVO01000002">
    <property type="protein sequence ID" value="KKQ90606.1"/>
    <property type="molecule type" value="Genomic_DNA"/>
</dbReference>
<comment type="similarity">
    <text evidence="3">Belongs to the bacterial ribosomal protein bS16 family.</text>
</comment>
<comment type="caution">
    <text evidence="5">The sequence shown here is derived from an EMBL/GenBank/DDBJ whole genome shotgun (WGS) entry which is preliminary data.</text>
</comment>
<dbReference type="PANTHER" id="PTHR12919">
    <property type="entry name" value="30S RIBOSOMAL PROTEIN S16"/>
    <property type="match status" value="1"/>
</dbReference>
<feature type="compositionally biased region" description="Low complexity" evidence="4">
    <location>
        <begin position="101"/>
        <end position="111"/>
    </location>
</feature>
<name>A0A0G0PMV8_9BACT</name>
<dbReference type="PANTHER" id="PTHR12919:SF20">
    <property type="entry name" value="SMALL RIBOSOMAL SUBUNIT PROTEIN BS16M"/>
    <property type="match status" value="1"/>
</dbReference>
<organism evidence="5 6">
    <name type="scientific">Berkelbacteria bacterium GW2011_GWA2_38_9</name>
    <dbReference type="NCBI Taxonomy" id="1618334"/>
    <lineage>
        <taxon>Bacteria</taxon>
        <taxon>Candidatus Berkelbacteria</taxon>
    </lineage>
</organism>
<dbReference type="AlphaFoldDB" id="A0A0G0PMV8"/>
<evidence type="ECO:0000256" key="3">
    <source>
        <dbReference type="HAMAP-Rule" id="MF_00385"/>
    </source>
</evidence>
<evidence type="ECO:0000256" key="4">
    <source>
        <dbReference type="SAM" id="MobiDB-lite"/>
    </source>
</evidence>
<dbReference type="NCBIfam" id="TIGR00002">
    <property type="entry name" value="S16"/>
    <property type="match status" value="1"/>
</dbReference>
<proteinExistence type="inferred from homology"/>
<sequence length="190" mass="21393">MLVIRLRRGGKKHEAHYRIVVQEQRSKLGGKYIESLGHYHPIMPNKPIEINKERVEYWLSSGAQLSVTANNLFVKAGILPKEQKISKVYSKKKKIVAESFAKPAKAETTAAAKEDVTEKSKEAEGTSKEEVKEESKKEETVTVEEPKEPETTAVVEDKSDIENISEISKKPDSDETVKVDEVVQKTEEKS</sequence>
<evidence type="ECO:0000313" key="5">
    <source>
        <dbReference type="EMBL" id="KKQ90606.1"/>
    </source>
</evidence>
<dbReference type="GO" id="GO:0003735">
    <property type="term" value="F:structural constituent of ribosome"/>
    <property type="evidence" value="ECO:0007669"/>
    <property type="project" value="InterPro"/>
</dbReference>
<feature type="region of interest" description="Disordered" evidence="4">
    <location>
        <begin position="100"/>
        <end position="190"/>
    </location>
</feature>
<dbReference type="GO" id="GO:0015935">
    <property type="term" value="C:small ribosomal subunit"/>
    <property type="evidence" value="ECO:0007669"/>
    <property type="project" value="TreeGrafter"/>
</dbReference>
<keyword evidence="2 3" id="KW-0687">Ribonucleoprotein</keyword>
<dbReference type="SUPFAM" id="SSF54565">
    <property type="entry name" value="Ribosomal protein S16"/>
    <property type="match status" value="1"/>
</dbReference>
<dbReference type="InterPro" id="IPR023803">
    <property type="entry name" value="Ribosomal_bS16_dom_sf"/>
</dbReference>
<evidence type="ECO:0000313" key="6">
    <source>
        <dbReference type="Proteomes" id="UP000033934"/>
    </source>
</evidence>
<dbReference type="Pfam" id="PF00886">
    <property type="entry name" value="Ribosomal_S16"/>
    <property type="match status" value="1"/>
</dbReference>
<dbReference type="InterPro" id="IPR000307">
    <property type="entry name" value="Ribosomal_bS16"/>
</dbReference>